<dbReference type="Proteomes" id="UP000230750">
    <property type="component" value="Unassembled WGS sequence"/>
</dbReference>
<comment type="caution">
    <text evidence="6">The sequence shown here is derived from an EMBL/GenBank/DDBJ whole genome shotgun (WGS) entry which is preliminary data.</text>
</comment>
<evidence type="ECO:0000256" key="4">
    <source>
        <dbReference type="PROSITE-ProRule" id="PRU01016"/>
    </source>
</evidence>
<accession>A0A2G8K4I5</accession>
<evidence type="ECO:0000256" key="2">
    <source>
        <dbReference type="ARBA" id="ARBA00022679"/>
    </source>
</evidence>
<dbReference type="OrthoDB" id="414133at2759"/>
<evidence type="ECO:0000256" key="1">
    <source>
        <dbReference type="ARBA" id="ARBA00022603"/>
    </source>
</evidence>
<keyword evidence="1 4" id="KW-0489">Methyltransferase</keyword>
<dbReference type="GO" id="GO:0032259">
    <property type="term" value="P:methylation"/>
    <property type="evidence" value="ECO:0007669"/>
    <property type="project" value="UniProtKB-KW"/>
</dbReference>
<dbReference type="EMBL" id="MRZV01000893">
    <property type="protein sequence ID" value="PIK42911.1"/>
    <property type="molecule type" value="Genomic_DNA"/>
</dbReference>
<dbReference type="Pfam" id="PF00145">
    <property type="entry name" value="DNA_methylase"/>
    <property type="match status" value="2"/>
</dbReference>
<dbReference type="PANTHER" id="PTHR46098">
    <property type="entry name" value="TRNA (CYTOSINE(38)-C(5))-METHYLTRANSFERASE"/>
    <property type="match status" value="1"/>
</dbReference>
<dbReference type="SUPFAM" id="SSF53335">
    <property type="entry name" value="S-adenosyl-L-methionine-dependent methyltransferases"/>
    <property type="match status" value="1"/>
</dbReference>
<evidence type="ECO:0000313" key="6">
    <source>
        <dbReference type="EMBL" id="PIK42911.1"/>
    </source>
</evidence>
<comment type="similarity">
    <text evidence="4">Belongs to the class I-like SAM-binding methyltransferase superfamily. C5-methyltransferase family.</text>
</comment>
<reference evidence="6 7" key="1">
    <citation type="journal article" date="2017" name="PLoS Biol.">
        <title>The sea cucumber genome provides insights into morphological evolution and visceral regeneration.</title>
        <authorList>
            <person name="Zhang X."/>
            <person name="Sun L."/>
            <person name="Yuan J."/>
            <person name="Sun Y."/>
            <person name="Gao Y."/>
            <person name="Zhang L."/>
            <person name="Li S."/>
            <person name="Dai H."/>
            <person name="Hamel J.F."/>
            <person name="Liu C."/>
            <person name="Yu Y."/>
            <person name="Liu S."/>
            <person name="Lin W."/>
            <person name="Guo K."/>
            <person name="Jin S."/>
            <person name="Xu P."/>
            <person name="Storey K.B."/>
            <person name="Huan P."/>
            <person name="Zhang T."/>
            <person name="Zhou Y."/>
            <person name="Zhang J."/>
            <person name="Lin C."/>
            <person name="Li X."/>
            <person name="Xing L."/>
            <person name="Huo D."/>
            <person name="Sun M."/>
            <person name="Wang L."/>
            <person name="Mercier A."/>
            <person name="Li F."/>
            <person name="Yang H."/>
            <person name="Xiang J."/>
        </authorList>
    </citation>
    <scope>NUCLEOTIDE SEQUENCE [LARGE SCALE GENOMIC DNA]</scope>
    <source>
        <strain evidence="6">Shaxun</strain>
        <tissue evidence="6">Muscle</tissue>
    </source>
</reference>
<gene>
    <name evidence="6" type="ORF">BSL78_20234</name>
</gene>
<evidence type="ECO:0000256" key="5">
    <source>
        <dbReference type="SAM" id="MobiDB-lite"/>
    </source>
</evidence>
<evidence type="ECO:0000313" key="7">
    <source>
        <dbReference type="Proteomes" id="UP000230750"/>
    </source>
</evidence>
<name>A0A2G8K4I5_STIJA</name>
<evidence type="ECO:0000256" key="3">
    <source>
        <dbReference type="ARBA" id="ARBA00022691"/>
    </source>
</evidence>
<dbReference type="Gene3D" id="3.90.120.10">
    <property type="entry name" value="DNA Methylase, subunit A, domain 2"/>
    <property type="match status" value="1"/>
</dbReference>
<dbReference type="InterPro" id="IPR029063">
    <property type="entry name" value="SAM-dependent_MTases_sf"/>
</dbReference>
<dbReference type="Gene3D" id="3.40.50.150">
    <property type="entry name" value="Vaccinia Virus protein VP39"/>
    <property type="match status" value="1"/>
</dbReference>
<keyword evidence="7" id="KW-1185">Reference proteome</keyword>
<dbReference type="STRING" id="307972.A0A2G8K4I5"/>
<dbReference type="InterPro" id="IPR050750">
    <property type="entry name" value="C5-MTase"/>
</dbReference>
<dbReference type="PROSITE" id="PS51679">
    <property type="entry name" value="SAM_MT_C5"/>
    <property type="match status" value="1"/>
</dbReference>
<feature type="region of interest" description="Disordered" evidence="5">
    <location>
        <begin position="235"/>
        <end position="271"/>
    </location>
</feature>
<keyword evidence="2 4" id="KW-0808">Transferase</keyword>
<dbReference type="PANTHER" id="PTHR46098:SF1">
    <property type="entry name" value="TRNA (CYTOSINE(38)-C(5))-METHYLTRANSFERASE"/>
    <property type="match status" value="1"/>
</dbReference>
<feature type="active site" evidence="4">
    <location>
        <position position="63"/>
    </location>
</feature>
<protein>
    <submittedName>
        <fullName evidence="6">Putative tRNA (Cytosine(38)-C(5))-methyltransferase-like</fullName>
    </submittedName>
</protein>
<proteinExistence type="inferred from homology"/>
<organism evidence="6 7">
    <name type="scientific">Stichopus japonicus</name>
    <name type="common">Sea cucumber</name>
    <dbReference type="NCBI Taxonomy" id="307972"/>
    <lineage>
        <taxon>Eukaryota</taxon>
        <taxon>Metazoa</taxon>
        <taxon>Echinodermata</taxon>
        <taxon>Eleutherozoa</taxon>
        <taxon>Echinozoa</taxon>
        <taxon>Holothuroidea</taxon>
        <taxon>Aspidochirotacea</taxon>
        <taxon>Aspidochirotida</taxon>
        <taxon>Stichopodidae</taxon>
        <taxon>Apostichopus</taxon>
    </lineage>
</organism>
<dbReference type="GO" id="GO:0005634">
    <property type="term" value="C:nucleus"/>
    <property type="evidence" value="ECO:0007669"/>
    <property type="project" value="TreeGrafter"/>
</dbReference>
<dbReference type="InterPro" id="IPR001525">
    <property type="entry name" value="C5_MeTfrase"/>
</dbReference>
<keyword evidence="3 4" id="KW-0949">S-adenosyl-L-methionine</keyword>
<dbReference type="AlphaFoldDB" id="A0A2G8K4I5"/>
<dbReference type="GO" id="GO:0008168">
    <property type="term" value="F:methyltransferase activity"/>
    <property type="evidence" value="ECO:0007669"/>
    <property type="project" value="UniProtKB-KW"/>
</dbReference>
<sequence length="432" mass="50273">MLHKVVSEIPSTVVAAVDINEVANKVYKHNFPDINLLQRNIQSVSLKDFIKWDADVFLMSPPCQPFTRVGLKGDKSDPRTSSFFIYSKLYLRGLHSLNRFIQEYQRVLSELLRKAENPELTKKPGYILVENVKGFESSDTRNELVDVLKKCHYSYKIPAEYDIRHLIWCILYFVTSQEFLLSPTDLGVPNQRLRYFLLAKQQPLIFKETTLTNEENTLLNHQILSENVCCQSNQDTNNLKEVGSTPGRTDTSDSDATRRSEADIQNTSESMSMSNLEYQRDIGCKMDISLSPKERNIKEYLEALSQESFEDYAIPDKTLLRFGRVMDIVRDEEERTCCFTKAYGHYVEGTGSFLQRNNSLKKKWAFEDRLDSNVTLLRLQQLGLRYFTPREVANFHCFPKEFRHIMVWWGLASYDQDVSHADPNPKNLYRNY</sequence>